<evidence type="ECO:0000256" key="6">
    <source>
        <dbReference type="ARBA" id="ARBA00023136"/>
    </source>
</evidence>
<keyword evidence="8" id="KW-0732">Signal</keyword>
<dbReference type="Proteomes" id="UP000184513">
    <property type="component" value="Unassembled WGS sequence"/>
</dbReference>
<reference evidence="9 10" key="1">
    <citation type="submission" date="2016-11" db="EMBL/GenBank/DDBJ databases">
        <authorList>
            <person name="Jaros S."/>
            <person name="Januszkiewicz K."/>
            <person name="Wedrychowicz H."/>
        </authorList>
    </citation>
    <scope>NUCLEOTIDE SEQUENCE [LARGE SCALE GENOMIC DNA]</scope>
    <source>
        <strain evidence="9 10">CGMCC 1.6102</strain>
    </source>
</reference>
<dbReference type="GO" id="GO:0009279">
    <property type="term" value="C:cell outer membrane"/>
    <property type="evidence" value="ECO:0007669"/>
    <property type="project" value="UniProtKB-SubCell"/>
</dbReference>
<keyword evidence="4" id="KW-1134">Transmembrane beta strand</keyword>
<evidence type="ECO:0000256" key="5">
    <source>
        <dbReference type="ARBA" id="ARBA00022692"/>
    </source>
</evidence>
<dbReference type="GO" id="GO:0015562">
    <property type="term" value="F:efflux transmembrane transporter activity"/>
    <property type="evidence" value="ECO:0007669"/>
    <property type="project" value="InterPro"/>
</dbReference>
<name>A0A1M7MHM4_9BACT</name>
<dbReference type="EMBL" id="FRCY01000004">
    <property type="protein sequence ID" value="SHM90342.1"/>
    <property type="molecule type" value="Genomic_DNA"/>
</dbReference>
<protein>
    <submittedName>
        <fullName evidence="9">Outer membrane protein TolC</fullName>
    </submittedName>
</protein>
<evidence type="ECO:0000256" key="2">
    <source>
        <dbReference type="ARBA" id="ARBA00007613"/>
    </source>
</evidence>
<dbReference type="SUPFAM" id="SSF56954">
    <property type="entry name" value="Outer membrane efflux proteins (OEP)"/>
    <property type="match status" value="1"/>
</dbReference>
<dbReference type="STRING" id="388280.SAMN04488057_104303"/>
<evidence type="ECO:0000313" key="9">
    <source>
        <dbReference type="EMBL" id="SHM90342.1"/>
    </source>
</evidence>
<keyword evidence="5" id="KW-0812">Transmembrane</keyword>
<dbReference type="GO" id="GO:1990281">
    <property type="term" value="C:efflux pump complex"/>
    <property type="evidence" value="ECO:0007669"/>
    <property type="project" value="TreeGrafter"/>
</dbReference>
<evidence type="ECO:0000313" key="10">
    <source>
        <dbReference type="Proteomes" id="UP000184513"/>
    </source>
</evidence>
<evidence type="ECO:0000256" key="4">
    <source>
        <dbReference type="ARBA" id="ARBA00022452"/>
    </source>
</evidence>
<sequence length="410" mass="46802">MKIIINIVILVFLGTSVSQAQVLDDYFKIAAENNPGLQAKYREFEAAIQKVEQVNTLPDPNFSFGYFISPVETRVGPQKARFSLTQMFPWFGTLRAQGNAAALMAEAKYQAFLDARNRLYYQVAAAYYPLYELNQWKEIERENIEILESYKTITNKKFENGVGTMVDFLRVDIMLKDATTNLSILNDKEAPLLTRFNKLLNREEDALVTVEDSLVAQALPDNFRKDSLLTNNPVLEELDLKIASSEASEEVAYKQGLPKFGVGLDYAIVGNRPEVELPDNGQDILMPMVSVSIPIFRSKYKAAVKEAQLMQESYSLQKKDFANTLTSNYEMAWFEIQQQQELIELYDQQIQESNQALNLLFTAYSNSGNEFEEVLRMQQQLLKYEKMKATAATQYQIALAKLNYLTAKTY</sequence>
<evidence type="ECO:0000256" key="7">
    <source>
        <dbReference type="ARBA" id="ARBA00023237"/>
    </source>
</evidence>
<dbReference type="GO" id="GO:0015288">
    <property type="term" value="F:porin activity"/>
    <property type="evidence" value="ECO:0007669"/>
    <property type="project" value="TreeGrafter"/>
</dbReference>
<dbReference type="PANTHER" id="PTHR30026">
    <property type="entry name" value="OUTER MEMBRANE PROTEIN TOLC"/>
    <property type="match status" value="1"/>
</dbReference>
<keyword evidence="10" id="KW-1185">Reference proteome</keyword>
<dbReference type="PANTHER" id="PTHR30026:SF20">
    <property type="entry name" value="OUTER MEMBRANE PROTEIN TOLC"/>
    <property type="match status" value="1"/>
</dbReference>
<dbReference type="RefSeq" id="WP_073094071.1">
    <property type="nucleotide sequence ID" value="NZ_FRCY01000004.1"/>
</dbReference>
<dbReference type="Pfam" id="PF02321">
    <property type="entry name" value="OEP"/>
    <property type="match status" value="2"/>
</dbReference>
<comment type="subcellular location">
    <subcellularLocation>
        <location evidence="1">Cell outer membrane</location>
    </subcellularLocation>
</comment>
<evidence type="ECO:0000256" key="1">
    <source>
        <dbReference type="ARBA" id="ARBA00004442"/>
    </source>
</evidence>
<accession>A0A1M7MHM4</accession>
<dbReference type="AlphaFoldDB" id="A0A1M7MHM4"/>
<gene>
    <name evidence="9" type="ORF">SAMN04488057_104303</name>
</gene>
<evidence type="ECO:0000256" key="8">
    <source>
        <dbReference type="SAM" id="SignalP"/>
    </source>
</evidence>
<keyword evidence="6" id="KW-0472">Membrane</keyword>
<dbReference type="InterPro" id="IPR003423">
    <property type="entry name" value="OMP_efflux"/>
</dbReference>
<feature type="chain" id="PRO_5012161356" evidence="8">
    <location>
        <begin position="21"/>
        <end position="410"/>
    </location>
</feature>
<dbReference type="InterPro" id="IPR051906">
    <property type="entry name" value="TolC-like"/>
</dbReference>
<dbReference type="OrthoDB" id="1680428at2"/>
<keyword evidence="7" id="KW-0998">Cell outer membrane</keyword>
<comment type="similarity">
    <text evidence="2">Belongs to the outer membrane factor (OMF) (TC 1.B.17) family.</text>
</comment>
<evidence type="ECO:0000256" key="3">
    <source>
        <dbReference type="ARBA" id="ARBA00022448"/>
    </source>
</evidence>
<dbReference type="Gene3D" id="1.20.1600.10">
    <property type="entry name" value="Outer membrane efflux proteins (OEP)"/>
    <property type="match status" value="1"/>
</dbReference>
<feature type="signal peptide" evidence="8">
    <location>
        <begin position="1"/>
        <end position="20"/>
    </location>
</feature>
<keyword evidence="3" id="KW-0813">Transport</keyword>
<proteinExistence type="inferred from homology"/>
<organism evidence="9 10">
    <name type="scientific">Cyclobacterium lianum</name>
    <dbReference type="NCBI Taxonomy" id="388280"/>
    <lineage>
        <taxon>Bacteria</taxon>
        <taxon>Pseudomonadati</taxon>
        <taxon>Bacteroidota</taxon>
        <taxon>Cytophagia</taxon>
        <taxon>Cytophagales</taxon>
        <taxon>Cyclobacteriaceae</taxon>
        <taxon>Cyclobacterium</taxon>
    </lineage>
</organism>